<dbReference type="PATRIC" id="fig|993692.3.peg.2074"/>
<sequence length="65" mass="7508">MKYFIALITLALGGGQIFVTIKALRNLKYRDKRIVPRFVYFALAYGSLFGLLLVFSGFDIIFKWI</sequence>
<feature type="transmembrane region" description="Helical" evidence="1">
    <location>
        <begin position="39"/>
        <end position="62"/>
    </location>
</feature>
<dbReference type="AlphaFoldDB" id="A0A0R2LJE5"/>
<keyword evidence="3" id="KW-1185">Reference proteome</keyword>
<dbReference type="EMBL" id="JQCF01000005">
    <property type="protein sequence ID" value="KRO00027.1"/>
    <property type="molecule type" value="Genomic_DNA"/>
</dbReference>
<evidence type="ECO:0000256" key="1">
    <source>
        <dbReference type="SAM" id="Phobius"/>
    </source>
</evidence>
<organism evidence="2 3">
    <name type="scientific">Companilactobacillus kimchiensis</name>
    <dbReference type="NCBI Taxonomy" id="993692"/>
    <lineage>
        <taxon>Bacteria</taxon>
        <taxon>Bacillati</taxon>
        <taxon>Bacillota</taxon>
        <taxon>Bacilli</taxon>
        <taxon>Lactobacillales</taxon>
        <taxon>Lactobacillaceae</taxon>
        <taxon>Companilactobacillus</taxon>
    </lineage>
</organism>
<protein>
    <submittedName>
        <fullName evidence="2">Uncharacterized protein</fullName>
    </submittedName>
</protein>
<evidence type="ECO:0000313" key="3">
    <source>
        <dbReference type="Proteomes" id="UP000051006"/>
    </source>
</evidence>
<keyword evidence="1" id="KW-0812">Transmembrane</keyword>
<evidence type="ECO:0000313" key="2">
    <source>
        <dbReference type="EMBL" id="KRO00027.1"/>
    </source>
</evidence>
<reference evidence="2 3" key="1">
    <citation type="journal article" date="2015" name="Genome Announc.">
        <title>Expanding the biotechnology potential of lactobacilli through comparative genomics of 213 strains and associated genera.</title>
        <authorList>
            <person name="Sun Z."/>
            <person name="Harris H.M."/>
            <person name="McCann A."/>
            <person name="Guo C."/>
            <person name="Argimon S."/>
            <person name="Zhang W."/>
            <person name="Yang X."/>
            <person name="Jeffery I.B."/>
            <person name="Cooney J.C."/>
            <person name="Kagawa T.F."/>
            <person name="Liu W."/>
            <person name="Song Y."/>
            <person name="Salvetti E."/>
            <person name="Wrobel A."/>
            <person name="Rasinkangas P."/>
            <person name="Parkhill J."/>
            <person name="Rea M.C."/>
            <person name="O'Sullivan O."/>
            <person name="Ritari J."/>
            <person name="Douillard F.P."/>
            <person name="Paul Ross R."/>
            <person name="Yang R."/>
            <person name="Briner A.E."/>
            <person name="Felis G.E."/>
            <person name="de Vos W.M."/>
            <person name="Barrangou R."/>
            <person name="Klaenhammer T.R."/>
            <person name="Caufield P.W."/>
            <person name="Cui Y."/>
            <person name="Zhang H."/>
            <person name="O'Toole P.W."/>
        </authorList>
    </citation>
    <scope>NUCLEOTIDE SEQUENCE [LARGE SCALE GENOMIC DNA]</scope>
    <source>
        <strain evidence="2 3">DSM 24716</strain>
    </source>
</reference>
<keyword evidence="1" id="KW-1133">Transmembrane helix</keyword>
<accession>A0A0R2LJE5</accession>
<keyword evidence="1" id="KW-0472">Membrane</keyword>
<gene>
    <name evidence="2" type="ORF">IV57_GL002042</name>
</gene>
<comment type="caution">
    <text evidence="2">The sequence shown here is derived from an EMBL/GenBank/DDBJ whole genome shotgun (WGS) entry which is preliminary data.</text>
</comment>
<name>A0A0R2LJE5_9LACO</name>
<dbReference type="Proteomes" id="UP000051006">
    <property type="component" value="Unassembled WGS sequence"/>
</dbReference>
<proteinExistence type="predicted"/>